<reference evidence="1" key="1">
    <citation type="submission" date="2020-01" db="EMBL/GenBank/DDBJ databases">
        <authorList>
            <person name="Mishra B."/>
        </authorList>
    </citation>
    <scope>NUCLEOTIDE SEQUENCE [LARGE SCALE GENOMIC DNA]</scope>
</reference>
<protein>
    <submittedName>
        <fullName evidence="1">Uncharacterized protein</fullName>
    </submittedName>
</protein>
<dbReference type="EMBL" id="CACVBM020001101">
    <property type="protein sequence ID" value="CAA7030993.1"/>
    <property type="molecule type" value="Genomic_DNA"/>
</dbReference>
<dbReference type="AlphaFoldDB" id="A0A6D2IPG5"/>
<evidence type="ECO:0000313" key="1">
    <source>
        <dbReference type="EMBL" id="CAA7030993.1"/>
    </source>
</evidence>
<name>A0A6D2IPG5_9BRAS</name>
<organism evidence="1 2">
    <name type="scientific">Microthlaspi erraticum</name>
    <dbReference type="NCBI Taxonomy" id="1685480"/>
    <lineage>
        <taxon>Eukaryota</taxon>
        <taxon>Viridiplantae</taxon>
        <taxon>Streptophyta</taxon>
        <taxon>Embryophyta</taxon>
        <taxon>Tracheophyta</taxon>
        <taxon>Spermatophyta</taxon>
        <taxon>Magnoliopsida</taxon>
        <taxon>eudicotyledons</taxon>
        <taxon>Gunneridae</taxon>
        <taxon>Pentapetalae</taxon>
        <taxon>rosids</taxon>
        <taxon>malvids</taxon>
        <taxon>Brassicales</taxon>
        <taxon>Brassicaceae</taxon>
        <taxon>Coluteocarpeae</taxon>
        <taxon>Microthlaspi</taxon>
    </lineage>
</organism>
<dbReference type="Proteomes" id="UP000467841">
    <property type="component" value="Unassembled WGS sequence"/>
</dbReference>
<accession>A0A6D2IPG5</accession>
<comment type="caution">
    <text evidence="1">The sequence shown here is derived from an EMBL/GenBank/DDBJ whole genome shotgun (WGS) entry which is preliminary data.</text>
</comment>
<proteinExistence type="predicted"/>
<evidence type="ECO:0000313" key="2">
    <source>
        <dbReference type="Proteomes" id="UP000467841"/>
    </source>
</evidence>
<sequence>MRTRPLNSGKWDDSLHYVVGDGVSKTKVSDPASNASLLWKRTKPPPNVIPKFCKNKDVNEGFSFLFHQCSLSLMHVHVCKLSYFSNSLTISDETQDIRDWGKSKP</sequence>
<dbReference type="OrthoDB" id="1695750at2759"/>
<keyword evidence="2" id="KW-1185">Reference proteome</keyword>
<gene>
    <name evidence="1" type="ORF">MERR_LOCUS18228</name>
</gene>